<protein>
    <submittedName>
        <fullName evidence="1">Uncharacterized protein</fullName>
    </submittedName>
</protein>
<proteinExistence type="predicted"/>
<gene>
    <name evidence="1" type="ORF">AURDEDRAFT_132005</name>
</gene>
<name>J0CR81_AURST</name>
<dbReference type="KEGG" id="adl:AURDEDRAFT_132005"/>
<dbReference type="EMBL" id="JH688668">
    <property type="protein sequence ID" value="EJD32769.1"/>
    <property type="molecule type" value="Genomic_DNA"/>
</dbReference>
<evidence type="ECO:0000313" key="2">
    <source>
        <dbReference type="Proteomes" id="UP000006514"/>
    </source>
</evidence>
<accession>J0CR81</accession>
<organism evidence="1 2">
    <name type="scientific">Auricularia subglabra (strain TFB-10046 / SS5)</name>
    <name type="common">White-rot fungus</name>
    <name type="synonym">Auricularia delicata (strain TFB10046)</name>
    <dbReference type="NCBI Taxonomy" id="717982"/>
    <lineage>
        <taxon>Eukaryota</taxon>
        <taxon>Fungi</taxon>
        <taxon>Dikarya</taxon>
        <taxon>Basidiomycota</taxon>
        <taxon>Agaricomycotina</taxon>
        <taxon>Agaricomycetes</taxon>
        <taxon>Auriculariales</taxon>
        <taxon>Auriculariaceae</taxon>
        <taxon>Auricularia</taxon>
    </lineage>
</organism>
<sequence length="356" mass="39907">MHRTERLGAGGPAGFALLLEVISTEGLWATEEASFAITADALGQLVRAIAADREVLSRARRELHKFWFDCVWALTFPTLEKSEAENRCGLLRANLNRGLHECADHRVPSLDLLHDFIDTLCAGLHACLSKGEDSLVRRAGRKKRTFENRRGFWPTCREQLFPFGATLGVRSLLTWAVSLSTPFPLHLVSDILWVSHPVVFHEVMEYDFLRKLLLDAVVRRAGQYGLSLHRADTFLPPMYGDGFPIPPVSQKHGQANMKAAIAVLNSVHNSPDADPNSLVKFVETQETLLYTSLQLLLSREPDRSSQLFHTIASLAAALYTRHLPKKQYFGHVMAEEIVAHGALHDHLTLFDVLHRV</sequence>
<reference evidence="2" key="1">
    <citation type="journal article" date="2012" name="Science">
        <title>The Paleozoic origin of enzymatic lignin decomposition reconstructed from 31 fungal genomes.</title>
        <authorList>
            <person name="Floudas D."/>
            <person name="Binder M."/>
            <person name="Riley R."/>
            <person name="Barry K."/>
            <person name="Blanchette R.A."/>
            <person name="Henrissat B."/>
            <person name="Martinez A.T."/>
            <person name="Otillar R."/>
            <person name="Spatafora J.W."/>
            <person name="Yadav J.S."/>
            <person name="Aerts A."/>
            <person name="Benoit I."/>
            <person name="Boyd A."/>
            <person name="Carlson A."/>
            <person name="Copeland A."/>
            <person name="Coutinho P.M."/>
            <person name="de Vries R.P."/>
            <person name="Ferreira P."/>
            <person name="Findley K."/>
            <person name="Foster B."/>
            <person name="Gaskell J."/>
            <person name="Glotzer D."/>
            <person name="Gorecki P."/>
            <person name="Heitman J."/>
            <person name="Hesse C."/>
            <person name="Hori C."/>
            <person name="Igarashi K."/>
            <person name="Jurgens J.A."/>
            <person name="Kallen N."/>
            <person name="Kersten P."/>
            <person name="Kohler A."/>
            <person name="Kuees U."/>
            <person name="Kumar T.K.A."/>
            <person name="Kuo A."/>
            <person name="LaButti K."/>
            <person name="Larrondo L.F."/>
            <person name="Lindquist E."/>
            <person name="Ling A."/>
            <person name="Lombard V."/>
            <person name="Lucas S."/>
            <person name="Lundell T."/>
            <person name="Martin R."/>
            <person name="McLaughlin D.J."/>
            <person name="Morgenstern I."/>
            <person name="Morin E."/>
            <person name="Murat C."/>
            <person name="Nagy L.G."/>
            <person name="Nolan M."/>
            <person name="Ohm R.A."/>
            <person name="Patyshakuliyeva A."/>
            <person name="Rokas A."/>
            <person name="Ruiz-Duenas F.J."/>
            <person name="Sabat G."/>
            <person name="Salamov A."/>
            <person name="Samejima M."/>
            <person name="Schmutz J."/>
            <person name="Slot J.C."/>
            <person name="St John F."/>
            <person name="Stenlid J."/>
            <person name="Sun H."/>
            <person name="Sun S."/>
            <person name="Syed K."/>
            <person name="Tsang A."/>
            <person name="Wiebenga A."/>
            <person name="Young D."/>
            <person name="Pisabarro A."/>
            <person name="Eastwood D.C."/>
            <person name="Martin F."/>
            <person name="Cullen D."/>
            <person name="Grigoriev I.V."/>
            <person name="Hibbett D.S."/>
        </authorList>
    </citation>
    <scope>NUCLEOTIDE SEQUENCE [LARGE SCALE GENOMIC DNA]</scope>
    <source>
        <strain evidence="2">TFB10046</strain>
    </source>
</reference>
<dbReference type="InParanoid" id="J0CR81"/>
<evidence type="ECO:0000313" key="1">
    <source>
        <dbReference type="EMBL" id="EJD32769.1"/>
    </source>
</evidence>
<keyword evidence="2" id="KW-1185">Reference proteome</keyword>
<dbReference type="AlphaFoldDB" id="J0CR81"/>
<dbReference type="Proteomes" id="UP000006514">
    <property type="component" value="Unassembled WGS sequence"/>
</dbReference>
<feature type="non-terminal residue" evidence="1">
    <location>
        <position position="356"/>
    </location>
</feature>